<sequence length="194" mass="22447">MEEAPAIADSFEERRKIFKDIWDSSDTNDPEDQKPKVIKTARLSNDVIAIRKKRVKKLKSVCKKVLELSNRKNYIQEEITLIGTRKSKKYKSARVRRRRKTVKKIKSTSSCKSSSKNLSLMNDVTSEGKNDYGETLKNVPVVIENEDVKENMKKFIKPIKVEAKRPKSPVRFHLKQPVQVQRELATLTTINLCM</sequence>
<accession>A0A194PD56</accession>
<evidence type="ECO:0000313" key="1">
    <source>
        <dbReference type="EMBL" id="KPI91167.1"/>
    </source>
</evidence>
<name>A0A194PD56_PAPXU</name>
<dbReference type="EMBL" id="KQ459606">
    <property type="protein sequence ID" value="KPI91167.1"/>
    <property type="molecule type" value="Genomic_DNA"/>
</dbReference>
<proteinExistence type="predicted"/>
<reference evidence="1 2" key="1">
    <citation type="journal article" date="2015" name="Nat. Commun.">
        <title>Outbred genome sequencing and CRISPR/Cas9 gene editing in butterflies.</title>
        <authorList>
            <person name="Li X."/>
            <person name="Fan D."/>
            <person name="Zhang W."/>
            <person name="Liu G."/>
            <person name="Zhang L."/>
            <person name="Zhao L."/>
            <person name="Fang X."/>
            <person name="Chen L."/>
            <person name="Dong Y."/>
            <person name="Chen Y."/>
            <person name="Ding Y."/>
            <person name="Zhao R."/>
            <person name="Feng M."/>
            <person name="Zhu Y."/>
            <person name="Feng Y."/>
            <person name="Jiang X."/>
            <person name="Zhu D."/>
            <person name="Xiang H."/>
            <person name="Feng X."/>
            <person name="Li S."/>
            <person name="Wang J."/>
            <person name="Zhang G."/>
            <person name="Kronforst M.R."/>
            <person name="Wang W."/>
        </authorList>
    </citation>
    <scope>NUCLEOTIDE SEQUENCE [LARGE SCALE GENOMIC DNA]</scope>
    <source>
        <strain evidence="1">Ya'a_city_454_Px</strain>
        <tissue evidence="1">Whole body</tissue>
    </source>
</reference>
<dbReference type="Proteomes" id="UP000053268">
    <property type="component" value="Unassembled WGS sequence"/>
</dbReference>
<keyword evidence="2" id="KW-1185">Reference proteome</keyword>
<protein>
    <submittedName>
        <fullName evidence="1">Uncharacterized protein</fullName>
    </submittedName>
</protein>
<evidence type="ECO:0000313" key="2">
    <source>
        <dbReference type="Proteomes" id="UP000053268"/>
    </source>
</evidence>
<dbReference type="AlphaFoldDB" id="A0A194PD56"/>
<organism evidence="1 2">
    <name type="scientific">Papilio xuthus</name>
    <name type="common">Asian swallowtail butterfly</name>
    <dbReference type="NCBI Taxonomy" id="66420"/>
    <lineage>
        <taxon>Eukaryota</taxon>
        <taxon>Metazoa</taxon>
        <taxon>Ecdysozoa</taxon>
        <taxon>Arthropoda</taxon>
        <taxon>Hexapoda</taxon>
        <taxon>Insecta</taxon>
        <taxon>Pterygota</taxon>
        <taxon>Neoptera</taxon>
        <taxon>Endopterygota</taxon>
        <taxon>Lepidoptera</taxon>
        <taxon>Glossata</taxon>
        <taxon>Ditrysia</taxon>
        <taxon>Papilionoidea</taxon>
        <taxon>Papilionidae</taxon>
        <taxon>Papilioninae</taxon>
        <taxon>Papilio</taxon>
    </lineage>
</organism>
<gene>
    <name evidence="1" type="ORF">RR46_14671</name>
</gene>